<dbReference type="EMBL" id="JBFXLU010000137">
    <property type="protein sequence ID" value="KAL2839093.1"/>
    <property type="molecule type" value="Genomic_DNA"/>
</dbReference>
<evidence type="ECO:0000259" key="1">
    <source>
        <dbReference type="PROSITE" id="PS50097"/>
    </source>
</evidence>
<dbReference type="Gene3D" id="3.30.710.10">
    <property type="entry name" value="Potassium Channel Kv1.1, Chain A"/>
    <property type="match status" value="1"/>
</dbReference>
<evidence type="ECO:0000313" key="3">
    <source>
        <dbReference type="Proteomes" id="UP001610446"/>
    </source>
</evidence>
<dbReference type="InterPro" id="IPR011333">
    <property type="entry name" value="SKP1/BTB/POZ_sf"/>
</dbReference>
<evidence type="ECO:0000313" key="2">
    <source>
        <dbReference type="EMBL" id="KAL2839093.1"/>
    </source>
</evidence>
<dbReference type="SUPFAM" id="SSF54695">
    <property type="entry name" value="POZ domain"/>
    <property type="match status" value="1"/>
</dbReference>
<comment type="caution">
    <text evidence="2">The sequence shown here is derived from an EMBL/GenBank/DDBJ whole genome shotgun (WGS) entry which is preliminary data.</text>
</comment>
<keyword evidence="3" id="KW-1185">Reference proteome</keyword>
<dbReference type="Pfam" id="PF00651">
    <property type="entry name" value="BTB"/>
    <property type="match status" value="1"/>
</dbReference>
<dbReference type="PROSITE" id="PS50097">
    <property type="entry name" value="BTB"/>
    <property type="match status" value="1"/>
</dbReference>
<proteinExistence type="predicted"/>
<accession>A0ABR4JGB8</accession>
<name>A0ABR4JGB8_9EURO</name>
<feature type="domain" description="BTB" evidence="1">
    <location>
        <begin position="312"/>
        <end position="378"/>
    </location>
</feature>
<gene>
    <name evidence="2" type="ORF">BJY01DRAFT_250634</name>
</gene>
<protein>
    <recommendedName>
        <fullName evidence="1">BTB domain-containing protein</fullName>
    </recommendedName>
</protein>
<dbReference type="SMART" id="SM00225">
    <property type="entry name" value="BTB"/>
    <property type="match status" value="1"/>
</dbReference>
<sequence length="416" mass="46014">MPLPAIGQIFGRIYRAIESISIVRLICCLFITDLEMLIIRNMSHTSKIKKLLPRILQSDNATHFLGRILGDSALVGHWETYQLVAPTVFERVALPGYKEVVTEALSLCISKASSAIAQDLVSKILLIPQAELRAQLLGWALICSAQENNVGFAERLLREDVGHRYVHIALQCSASRNHSQATTLFLDDILNEEIAENRALDAPPTPQGRRTSIVSYQCYSITSALTSAINSDCYETIAVLLTAFLACMQKIDAASQHSFHRNTILARVPLEGVEPLSRSVCFHLLRQHGDDLPPQLVTTFLNRLSGSIDEQPDTTLQADGTSTRVHRDVLVHWSPYFADRLGKPPAASTLIDLSGDVPGKALGIFVQYMYSGALPPVSALCWAAEDEAGVEKRRREILDAARFLKIEPLRVLRGLR</sequence>
<organism evidence="2 3">
    <name type="scientific">Aspergillus pseudoustus</name>
    <dbReference type="NCBI Taxonomy" id="1810923"/>
    <lineage>
        <taxon>Eukaryota</taxon>
        <taxon>Fungi</taxon>
        <taxon>Dikarya</taxon>
        <taxon>Ascomycota</taxon>
        <taxon>Pezizomycotina</taxon>
        <taxon>Eurotiomycetes</taxon>
        <taxon>Eurotiomycetidae</taxon>
        <taxon>Eurotiales</taxon>
        <taxon>Aspergillaceae</taxon>
        <taxon>Aspergillus</taxon>
        <taxon>Aspergillus subgen. Nidulantes</taxon>
    </lineage>
</organism>
<dbReference type="InterPro" id="IPR000210">
    <property type="entry name" value="BTB/POZ_dom"/>
</dbReference>
<reference evidence="2 3" key="1">
    <citation type="submission" date="2024-07" db="EMBL/GenBank/DDBJ databases">
        <title>Section-level genome sequencing and comparative genomics of Aspergillus sections Usti and Cavernicolus.</title>
        <authorList>
            <consortium name="Lawrence Berkeley National Laboratory"/>
            <person name="Nybo J.L."/>
            <person name="Vesth T.C."/>
            <person name="Theobald S."/>
            <person name="Frisvad J.C."/>
            <person name="Larsen T.O."/>
            <person name="Kjaerboelling I."/>
            <person name="Rothschild-Mancinelli K."/>
            <person name="Lyhne E.K."/>
            <person name="Kogle M.E."/>
            <person name="Barry K."/>
            <person name="Clum A."/>
            <person name="Na H."/>
            <person name="Ledsgaard L."/>
            <person name="Lin J."/>
            <person name="Lipzen A."/>
            <person name="Kuo A."/>
            <person name="Riley R."/>
            <person name="Mondo S."/>
            <person name="Labutti K."/>
            <person name="Haridas S."/>
            <person name="Pangalinan J."/>
            <person name="Salamov A.A."/>
            <person name="Simmons B.A."/>
            <person name="Magnuson J.K."/>
            <person name="Chen J."/>
            <person name="Drula E."/>
            <person name="Henrissat B."/>
            <person name="Wiebenga A."/>
            <person name="Lubbers R.J."/>
            <person name="Gomes A.C."/>
            <person name="Makela M.R."/>
            <person name="Stajich J."/>
            <person name="Grigoriev I.V."/>
            <person name="Mortensen U.H."/>
            <person name="De Vries R.P."/>
            <person name="Baker S.E."/>
            <person name="Andersen M.R."/>
        </authorList>
    </citation>
    <scope>NUCLEOTIDE SEQUENCE [LARGE SCALE GENOMIC DNA]</scope>
    <source>
        <strain evidence="2 3">CBS 123904</strain>
    </source>
</reference>
<dbReference type="Proteomes" id="UP001610446">
    <property type="component" value="Unassembled WGS sequence"/>
</dbReference>